<reference evidence="1" key="1">
    <citation type="submission" date="2019-11" db="EMBL/GenBank/DDBJ databases">
        <title>Characterization of Clostridium perfringens isolates from swine manure treated agricultural soils.</title>
        <authorList>
            <person name="Wushke S.T."/>
        </authorList>
    </citation>
    <scope>NUCLEOTIDE SEQUENCE</scope>
    <source>
        <strain evidence="1">X26</strain>
    </source>
</reference>
<gene>
    <name evidence="1" type="ORF">GNF79_03185</name>
</gene>
<protein>
    <recommendedName>
        <fullName evidence="3">HEAT repeat domain-containing protein</fullName>
    </recommendedName>
</protein>
<accession>A0AAW9I0S4</accession>
<sequence>MEDLVVDKKELLNTLERIDNSLNCRFERDASLYISNQESQEIKEAIRNNLWQKLEGLLLTNKISNEILMIEIIKNGWIIDEDISWNDINKYIKPVFEKSDKEIFVRNASKITKNEIYVPYKIKKIINMEYYKKVDIKICKNIILNGDSKIYNSQIMKVCVFRILEEIEDPLELYYKIQELLESDISIHFKRGINYFIDNIYEYKDEEFIRSLSEKILSDELDGNYEESEKREFWGNIYTKLGDVASFVSLEYLEEFKFFDLHDKWLINNILISKSIINRINMSKERNTIINKLIKIFRDTDCLPVKKYISYNMKKIKDEKLKHDIIDNLLSVNKLELIENILLEEKEGNKEEKVIKDIFSVIEEINKHTLNPVGQLRYIDSSIDVKYRSKILDELITMLDIEEIQAFFLEIIKTNYRKDANRNCERIIEYLKETNNLDFYEKFIEVIIEKKYSFSAVKNFIKERDFELFTKLFTKKY</sequence>
<evidence type="ECO:0008006" key="3">
    <source>
        <dbReference type="Google" id="ProtNLM"/>
    </source>
</evidence>
<dbReference type="EMBL" id="WNVC01000006">
    <property type="protein sequence ID" value="MDZ4998115.1"/>
    <property type="molecule type" value="Genomic_DNA"/>
</dbReference>
<evidence type="ECO:0000313" key="1">
    <source>
        <dbReference type="EMBL" id="MDZ4998115.1"/>
    </source>
</evidence>
<name>A0AAW9I0S4_CLOPF</name>
<dbReference type="Proteomes" id="UP001291306">
    <property type="component" value="Unassembled WGS sequence"/>
</dbReference>
<dbReference type="RefSeq" id="WP_168971248.1">
    <property type="nucleotide sequence ID" value="NZ_JABAGE010000022.1"/>
</dbReference>
<evidence type="ECO:0000313" key="2">
    <source>
        <dbReference type="Proteomes" id="UP001291306"/>
    </source>
</evidence>
<organism evidence="1 2">
    <name type="scientific">Clostridium perfringens</name>
    <dbReference type="NCBI Taxonomy" id="1502"/>
    <lineage>
        <taxon>Bacteria</taxon>
        <taxon>Bacillati</taxon>
        <taxon>Bacillota</taxon>
        <taxon>Clostridia</taxon>
        <taxon>Eubacteriales</taxon>
        <taxon>Clostridiaceae</taxon>
        <taxon>Clostridium</taxon>
    </lineage>
</organism>
<comment type="caution">
    <text evidence="1">The sequence shown here is derived from an EMBL/GenBank/DDBJ whole genome shotgun (WGS) entry which is preliminary data.</text>
</comment>
<proteinExistence type="predicted"/>
<dbReference type="AlphaFoldDB" id="A0AAW9I0S4"/>